<gene>
    <name evidence="1" type="ORF">KS419_03270</name>
</gene>
<organism evidence="1 2">
    <name type="scientific">Evansella tamaricis</name>
    <dbReference type="NCBI Taxonomy" id="2069301"/>
    <lineage>
        <taxon>Bacteria</taxon>
        <taxon>Bacillati</taxon>
        <taxon>Bacillota</taxon>
        <taxon>Bacilli</taxon>
        <taxon>Bacillales</taxon>
        <taxon>Bacillaceae</taxon>
        <taxon>Evansella</taxon>
    </lineage>
</organism>
<evidence type="ECO:0000313" key="2">
    <source>
        <dbReference type="Proteomes" id="UP000784880"/>
    </source>
</evidence>
<sequence>MLELEERLYEFTKMHDEYIRDWNQAMSSGDTSAVDRMSEDYYVTFFKR</sequence>
<dbReference type="EMBL" id="JAHQCS010000047">
    <property type="protein sequence ID" value="MBU9710763.1"/>
    <property type="molecule type" value="Genomic_DNA"/>
</dbReference>
<protein>
    <submittedName>
        <fullName evidence="1">Uncharacterized protein</fullName>
    </submittedName>
</protein>
<name>A0ABS6JB74_9BACI</name>
<keyword evidence="2" id="KW-1185">Reference proteome</keyword>
<evidence type="ECO:0000313" key="1">
    <source>
        <dbReference type="EMBL" id="MBU9710763.1"/>
    </source>
</evidence>
<reference evidence="1 2" key="1">
    <citation type="submission" date="2021-06" db="EMBL/GenBank/DDBJ databases">
        <title>Bacillus sp. RD4P76, an endophyte from a halophyte.</title>
        <authorList>
            <person name="Sun J.-Q."/>
        </authorList>
    </citation>
    <scope>NUCLEOTIDE SEQUENCE [LARGE SCALE GENOMIC DNA]</scope>
    <source>
        <strain evidence="1 2">CGMCC 1.15917</strain>
    </source>
</reference>
<dbReference type="Proteomes" id="UP000784880">
    <property type="component" value="Unassembled WGS sequence"/>
</dbReference>
<proteinExistence type="predicted"/>
<dbReference type="RefSeq" id="WP_217064657.1">
    <property type="nucleotide sequence ID" value="NZ_JAHQCS010000047.1"/>
</dbReference>
<comment type="caution">
    <text evidence="1">The sequence shown here is derived from an EMBL/GenBank/DDBJ whole genome shotgun (WGS) entry which is preliminary data.</text>
</comment>
<accession>A0ABS6JB74</accession>